<dbReference type="PRINTS" id="PR01210">
    <property type="entry name" value="GGTRANSPTASE"/>
</dbReference>
<name>A0A099IAP8_CLOIN</name>
<dbReference type="GO" id="GO:0016740">
    <property type="term" value="F:transferase activity"/>
    <property type="evidence" value="ECO:0007669"/>
    <property type="project" value="UniProtKB-KW"/>
</dbReference>
<dbReference type="InterPro" id="IPR043137">
    <property type="entry name" value="GGT_ssub_C"/>
</dbReference>
<dbReference type="Gene3D" id="1.10.246.230">
    <property type="match status" value="1"/>
</dbReference>
<reference evidence="1 2" key="1">
    <citation type="submission" date="2014-08" db="EMBL/GenBank/DDBJ databases">
        <title>Clostridium innocuum, an unnegligible vancomycin-resistant pathogen causing extra-intestinal infections.</title>
        <authorList>
            <person name="Feng Y."/>
            <person name="Chiu C.-H."/>
        </authorList>
    </citation>
    <scope>NUCLEOTIDE SEQUENCE [LARGE SCALE GENOMIC DNA]</scope>
    <source>
        <strain evidence="1 2">AN88</strain>
    </source>
</reference>
<dbReference type="InterPro" id="IPR052896">
    <property type="entry name" value="GGT-like_enzyme"/>
</dbReference>
<accession>A0A099IAP8</accession>
<dbReference type="RefSeq" id="WP_044904495.1">
    <property type="nucleotide sequence ID" value="NZ_JQIF01000023.1"/>
</dbReference>
<organism evidence="1 2">
    <name type="scientific">Clostridium innocuum</name>
    <dbReference type="NCBI Taxonomy" id="1522"/>
    <lineage>
        <taxon>Bacteria</taxon>
        <taxon>Bacillati</taxon>
        <taxon>Bacillota</taxon>
        <taxon>Clostridia</taxon>
        <taxon>Eubacteriales</taxon>
        <taxon>Clostridiaceae</taxon>
        <taxon>Clostridium</taxon>
    </lineage>
</organism>
<dbReference type="Gene3D" id="3.60.20.40">
    <property type="match status" value="1"/>
</dbReference>
<dbReference type="Proteomes" id="UP000030008">
    <property type="component" value="Unassembled WGS sequence"/>
</dbReference>
<sequence length="533" mass="58938">MFNIYHQPYTRGRYPTVAANGVVATGNNLAAAAGLQIMREGGNAIDAAIATAATLTVVEPTANGIGSDAFAIVWYKDAMYGLNSSGCAPMEISIEKLKELGITEMPKHGWTPVTVPGAPKAWAELSRRFGKLPFAQVLAPAITYARDGYPVPPELSRMWKLAVRSYTDKKDDPVFAQWFQTFTFQGMAPEVGQLVKLPDHAKTLEKIAETQAAALYEGELAQRIEEDSIAHGGYLRKKDLQQHKAIWVDPVSVHYHGYDVWELPPNGQGIVALMALNILKEFQFAQRDEEMFHHQFEAMKMAFADGLHHITDAQYMKTGVQSLLHAAYGRERSQEIEAFAKQPAVHMPPKSGTVYLCTADSEGNMVSFIQSNYMGFGSGVVVKDTGIALQNRGHDFSLNPNHVNALVPGKRTYHTIIPGFLTRNGKAVGPFGVMGGYMQPQGHVQVVMNMIDFHLNPQQALDAPRWQWVKDKKFIIEDSFDTNIARKLQERGHQLQVDLETAGFGRGQIIVRLDNGTFMAGSESRTDSSIACW</sequence>
<proteinExistence type="predicted"/>
<dbReference type="InterPro" id="IPR029055">
    <property type="entry name" value="Ntn_hydrolases_N"/>
</dbReference>
<dbReference type="PANTHER" id="PTHR43881">
    <property type="entry name" value="GAMMA-GLUTAMYLTRANSPEPTIDASE (AFU_ORTHOLOGUE AFUA_4G13580)"/>
    <property type="match status" value="1"/>
</dbReference>
<dbReference type="EMBL" id="JQIF01000023">
    <property type="protein sequence ID" value="KGJ53968.1"/>
    <property type="molecule type" value="Genomic_DNA"/>
</dbReference>
<dbReference type="SUPFAM" id="SSF56235">
    <property type="entry name" value="N-terminal nucleophile aminohydrolases (Ntn hydrolases)"/>
    <property type="match status" value="1"/>
</dbReference>
<dbReference type="PANTHER" id="PTHR43881:SF1">
    <property type="entry name" value="GAMMA-GLUTAMYLTRANSPEPTIDASE (AFU_ORTHOLOGUE AFUA_4G13580)"/>
    <property type="match status" value="1"/>
</dbReference>
<dbReference type="AlphaFoldDB" id="A0A099IAP8"/>
<protein>
    <submittedName>
        <fullName evidence="1">Sulfotransferase</fullName>
    </submittedName>
</protein>
<keyword evidence="1" id="KW-0808">Transferase</keyword>
<gene>
    <name evidence="1" type="ORF">CIAN88_05300</name>
</gene>
<comment type="caution">
    <text evidence="1">The sequence shown here is derived from an EMBL/GenBank/DDBJ whole genome shotgun (WGS) entry which is preliminary data.</text>
</comment>
<evidence type="ECO:0000313" key="2">
    <source>
        <dbReference type="Proteomes" id="UP000030008"/>
    </source>
</evidence>
<dbReference type="Pfam" id="PF01019">
    <property type="entry name" value="G_glu_transpept"/>
    <property type="match status" value="1"/>
</dbReference>
<evidence type="ECO:0000313" key="1">
    <source>
        <dbReference type="EMBL" id="KGJ53968.1"/>
    </source>
</evidence>